<dbReference type="Proteomes" id="UP000242877">
    <property type="component" value="Unassembled WGS sequence"/>
</dbReference>
<dbReference type="PANTHER" id="PTHR10758:SF1">
    <property type="entry name" value="COP9 SIGNALOSOME COMPLEX SUBUNIT 3"/>
    <property type="match status" value="1"/>
</dbReference>
<dbReference type="Pfam" id="PF22788">
    <property type="entry name" value="COP9_hel_rpt"/>
    <property type="match status" value="1"/>
</dbReference>
<dbReference type="VEuPathDB" id="FungiDB:AAP_00604"/>
<sequence length="458" mass="51675">MEGLAFQFLCPPPLTRSECAHYDSWIRSTVTKLASIPPASYDKEWQVLEKAQPGPQTLYYAAAITAILEKYQYTPDHERVAALYPKVLEFLRSYDPVQARYVGNSWRNIVKFALSYADQMKEQDAPSFIQPVQDAILRLDPTGSVLTSSHLLFVEQCLKHRTFSLALPVLDKDIYHIPSSIEDKFATTAIEEPCDPQAAPSSYITIGSGLTEELDGHRILEYFLYGAMIYMGLSNWQRALHFLEIVIRAPTRSCVSKVQLEAYKKWILVNLIEYGTVIAPPEFADTAASSLNLFATPYITVAEAFKGSDYSVLLKEVEHSRSVWNHDSNGNLMNHVLFAYRKHAVINLGRIFKAIPISDITSYLPFEEPQMERFLEYLVQHGHVQASLSSSDSSSGARILRFTSDLKETSGPPTSAAESEFKSLLDRKTAEMNMLGSHIKEVEDKLRLSVVYARKQNI</sequence>
<dbReference type="PANTHER" id="PTHR10758">
    <property type="entry name" value="26S PROTEASOME NON-ATPASE REGULATORY SUBUNIT 3/COP9 SIGNALOSOME COMPLEX SUBUNIT 3"/>
    <property type="match status" value="1"/>
</dbReference>
<gene>
    <name evidence="3" type="ORF">AAP_00604</name>
</gene>
<dbReference type="OrthoDB" id="29061at2759"/>
<evidence type="ECO:0000259" key="2">
    <source>
        <dbReference type="Pfam" id="PF22788"/>
    </source>
</evidence>
<dbReference type="InterPro" id="IPR050756">
    <property type="entry name" value="CSN3"/>
</dbReference>
<dbReference type="InterPro" id="IPR055089">
    <property type="entry name" value="COP9_N"/>
</dbReference>
<keyword evidence="1" id="KW-0963">Cytoplasm</keyword>
<feature type="domain" description="COP9 signalosome complex subunit 3 N-terminal helical repeats" evidence="2">
    <location>
        <begin position="58"/>
        <end position="284"/>
    </location>
</feature>
<evidence type="ECO:0000313" key="3">
    <source>
        <dbReference type="EMBL" id="KZZ96961.1"/>
    </source>
</evidence>
<proteinExistence type="predicted"/>
<evidence type="ECO:0000313" key="4">
    <source>
        <dbReference type="Proteomes" id="UP000242877"/>
    </source>
</evidence>
<dbReference type="GO" id="GO:0008180">
    <property type="term" value="C:COP9 signalosome"/>
    <property type="evidence" value="ECO:0007669"/>
    <property type="project" value="TreeGrafter"/>
</dbReference>
<comment type="caution">
    <text evidence="3">The sequence shown here is derived from an EMBL/GenBank/DDBJ whole genome shotgun (WGS) entry which is preliminary data.</text>
</comment>
<evidence type="ECO:0000256" key="1">
    <source>
        <dbReference type="ARBA" id="ARBA00022490"/>
    </source>
</evidence>
<dbReference type="AlphaFoldDB" id="A0A168CSP2"/>
<keyword evidence="4" id="KW-1185">Reference proteome</keyword>
<reference evidence="3 4" key="1">
    <citation type="journal article" date="2016" name="Genome Biol. Evol.">
        <title>Divergent and convergent evolution of fungal pathogenicity.</title>
        <authorList>
            <person name="Shang Y."/>
            <person name="Xiao G."/>
            <person name="Zheng P."/>
            <person name="Cen K."/>
            <person name="Zhan S."/>
            <person name="Wang C."/>
        </authorList>
    </citation>
    <scope>NUCLEOTIDE SEQUENCE [LARGE SCALE GENOMIC DNA]</scope>
    <source>
        <strain evidence="3 4">ARSEF 7405</strain>
    </source>
</reference>
<protein>
    <submittedName>
        <fullName evidence="3">COP9 signalosome complex subunit 3</fullName>
    </submittedName>
</protein>
<organism evidence="3 4">
    <name type="scientific">Ascosphaera apis ARSEF 7405</name>
    <dbReference type="NCBI Taxonomy" id="392613"/>
    <lineage>
        <taxon>Eukaryota</taxon>
        <taxon>Fungi</taxon>
        <taxon>Dikarya</taxon>
        <taxon>Ascomycota</taxon>
        <taxon>Pezizomycotina</taxon>
        <taxon>Eurotiomycetes</taxon>
        <taxon>Eurotiomycetidae</taxon>
        <taxon>Onygenales</taxon>
        <taxon>Ascosphaeraceae</taxon>
        <taxon>Ascosphaera</taxon>
    </lineage>
</organism>
<dbReference type="GO" id="GO:0006511">
    <property type="term" value="P:ubiquitin-dependent protein catabolic process"/>
    <property type="evidence" value="ECO:0007669"/>
    <property type="project" value="TreeGrafter"/>
</dbReference>
<name>A0A168CSP2_9EURO</name>
<dbReference type="EMBL" id="AZGZ01000002">
    <property type="protein sequence ID" value="KZZ96961.1"/>
    <property type="molecule type" value="Genomic_DNA"/>
</dbReference>
<accession>A0A168CSP2</accession>